<dbReference type="InterPro" id="IPR027417">
    <property type="entry name" value="P-loop_NTPase"/>
</dbReference>
<keyword evidence="8" id="KW-1185">Reference proteome</keyword>
<feature type="domain" description="Protein kinase" evidence="5">
    <location>
        <begin position="564"/>
        <end position="611"/>
    </location>
</feature>
<dbReference type="InterPro" id="IPR036961">
    <property type="entry name" value="Kinesin_motor_dom_sf"/>
</dbReference>
<dbReference type="SMART" id="SM00129">
    <property type="entry name" value="KISc"/>
    <property type="match status" value="1"/>
</dbReference>
<keyword evidence="1 2" id="KW-0505">Motor protein</keyword>
<feature type="binding site" evidence="3">
    <location>
        <position position="596"/>
    </location>
    <ligand>
        <name>ATP</name>
        <dbReference type="ChEBI" id="CHEBI:30616"/>
    </ligand>
</feature>
<comment type="caution">
    <text evidence="7">The sequence shown here is derived from an EMBL/GenBank/DDBJ whole genome shotgun (WGS) entry which is preliminary data.</text>
</comment>
<evidence type="ECO:0000259" key="6">
    <source>
        <dbReference type="PROSITE" id="PS50067"/>
    </source>
</evidence>
<dbReference type="Gene3D" id="3.30.200.20">
    <property type="entry name" value="Phosphorylase Kinase, domain 1"/>
    <property type="match status" value="1"/>
</dbReference>
<dbReference type="PANTHER" id="PTHR47117">
    <property type="entry name" value="STAR-RELATED LIPID TRANSFER PROTEIN 9"/>
    <property type="match status" value="1"/>
</dbReference>
<dbReference type="InterPro" id="IPR000719">
    <property type="entry name" value="Prot_kinase_dom"/>
</dbReference>
<evidence type="ECO:0000313" key="8">
    <source>
        <dbReference type="Proteomes" id="UP001291623"/>
    </source>
</evidence>
<dbReference type="Proteomes" id="UP001291623">
    <property type="component" value="Unassembled WGS sequence"/>
</dbReference>
<name>A0AAE1QPH8_9SOLA</name>
<evidence type="ECO:0000256" key="1">
    <source>
        <dbReference type="ARBA" id="ARBA00023175"/>
    </source>
</evidence>
<sequence>MTIFNDWNKKDFLKEEEKNDFIRNENNVCVAVRVRPLSSKELNPENSSLPVTVDSEEKLIRLRDKTGTGYLEFTFDHCFNSTKPSAPDYMSQEKVYNAVCNPLFDKIFNGNNVCVFAYGQTGSGKSHTMMGTNENNGIIPRFAKELISKAKNHDKKIFFESSYFEIYNEKIHDLLVESKVTDEKTVLRIREKPGTGPYVENLTTHSINTIEDLLLILTKGNKHKATASTLMNDRNETDLEVFKNLNEIEAKISKNFKDEGSLDRKQTSKIRVFGTTLPEDKDDSLDESFNLDDIIQDNDEENSDLDSEDELELMNLTNEEDNDNEYQSEDSESDNVDSDFDIDEHDEVIEFEDDEDKKRTRGRVITKAYKEPKRKTESVDSKSTKRLYQNRIKSMMKKKKKKRINKLLKPAVEIVSHFRNELSLKNFGFNQNVTWKPDSSMIIIQFAITLLNKAIEKGESNLVKDLNRFLNAIEPSELSKTTNTIEMPLANINVPWQKETPDANANLATTISSLQVLSTSGSDELNTDEELNQVDDVDSICCEREIELTNITKAGHPVGHPTQFSLIQILGEGSFGRVFLVKKIHGPDSGTLYAMKVLRKATLKGNLFFLS</sequence>
<reference evidence="7" key="1">
    <citation type="submission" date="2023-12" db="EMBL/GenBank/DDBJ databases">
        <title>Genome assembly of Anisodus tanguticus.</title>
        <authorList>
            <person name="Wang Y.-J."/>
        </authorList>
    </citation>
    <scope>NUCLEOTIDE SEQUENCE</scope>
    <source>
        <strain evidence="7">KB-2021</strain>
        <tissue evidence="7">Leaf</tissue>
    </source>
</reference>
<evidence type="ECO:0000256" key="2">
    <source>
        <dbReference type="PROSITE-ProRule" id="PRU00283"/>
    </source>
</evidence>
<dbReference type="SUPFAM" id="SSF56112">
    <property type="entry name" value="Protein kinase-like (PK-like)"/>
    <property type="match status" value="1"/>
</dbReference>
<evidence type="ECO:0000256" key="3">
    <source>
        <dbReference type="PROSITE-ProRule" id="PRU10141"/>
    </source>
</evidence>
<keyword evidence="2" id="KW-0547">Nucleotide-binding</keyword>
<dbReference type="GO" id="GO:0004672">
    <property type="term" value="F:protein kinase activity"/>
    <property type="evidence" value="ECO:0007669"/>
    <property type="project" value="InterPro"/>
</dbReference>
<dbReference type="GO" id="GO:0005524">
    <property type="term" value="F:ATP binding"/>
    <property type="evidence" value="ECO:0007669"/>
    <property type="project" value="UniProtKB-UniRule"/>
</dbReference>
<dbReference type="InterPro" id="IPR011009">
    <property type="entry name" value="Kinase-like_dom_sf"/>
</dbReference>
<evidence type="ECO:0000313" key="7">
    <source>
        <dbReference type="EMBL" id="KAK4337183.1"/>
    </source>
</evidence>
<dbReference type="EMBL" id="JAVYJV010000049">
    <property type="protein sequence ID" value="KAK4337183.1"/>
    <property type="molecule type" value="Genomic_DNA"/>
</dbReference>
<dbReference type="PANTHER" id="PTHR47117:SF5">
    <property type="entry name" value="KINESIN-LIKE PROTEIN KIF14"/>
    <property type="match status" value="1"/>
</dbReference>
<proteinExistence type="inferred from homology"/>
<feature type="binding site" evidence="2">
    <location>
        <begin position="119"/>
        <end position="126"/>
    </location>
    <ligand>
        <name>ATP</name>
        <dbReference type="ChEBI" id="CHEBI:30616"/>
    </ligand>
</feature>
<evidence type="ECO:0000256" key="4">
    <source>
        <dbReference type="SAM" id="MobiDB-lite"/>
    </source>
</evidence>
<dbReference type="PROSITE" id="PS00107">
    <property type="entry name" value="PROTEIN_KINASE_ATP"/>
    <property type="match status" value="1"/>
</dbReference>
<dbReference type="PROSITE" id="PS50067">
    <property type="entry name" value="KINESIN_MOTOR_2"/>
    <property type="match status" value="1"/>
</dbReference>
<dbReference type="AlphaFoldDB" id="A0AAE1QPH8"/>
<dbReference type="GO" id="GO:0007018">
    <property type="term" value="P:microtubule-based movement"/>
    <property type="evidence" value="ECO:0007669"/>
    <property type="project" value="InterPro"/>
</dbReference>
<dbReference type="GO" id="GO:0003777">
    <property type="term" value="F:microtubule motor activity"/>
    <property type="evidence" value="ECO:0007669"/>
    <property type="project" value="InterPro"/>
</dbReference>
<feature type="region of interest" description="Disordered" evidence="4">
    <location>
        <begin position="318"/>
        <end position="339"/>
    </location>
</feature>
<dbReference type="SUPFAM" id="SSF52540">
    <property type="entry name" value="P-loop containing nucleoside triphosphate hydrolases"/>
    <property type="match status" value="1"/>
</dbReference>
<gene>
    <name evidence="7" type="ORF">RND71_044009</name>
</gene>
<feature type="domain" description="Kinesin motor" evidence="6">
    <location>
        <begin position="27"/>
        <end position="234"/>
    </location>
</feature>
<dbReference type="InterPro" id="IPR001752">
    <property type="entry name" value="Kinesin_motor_dom"/>
</dbReference>
<keyword evidence="2" id="KW-0067">ATP-binding</keyword>
<dbReference type="InterPro" id="IPR017441">
    <property type="entry name" value="Protein_kinase_ATP_BS"/>
</dbReference>
<dbReference type="GO" id="GO:0008017">
    <property type="term" value="F:microtubule binding"/>
    <property type="evidence" value="ECO:0007669"/>
    <property type="project" value="InterPro"/>
</dbReference>
<comment type="similarity">
    <text evidence="2">Belongs to the TRAFAC class myosin-kinesin ATPase superfamily. Kinesin family.</text>
</comment>
<organism evidence="7 8">
    <name type="scientific">Anisodus tanguticus</name>
    <dbReference type="NCBI Taxonomy" id="243964"/>
    <lineage>
        <taxon>Eukaryota</taxon>
        <taxon>Viridiplantae</taxon>
        <taxon>Streptophyta</taxon>
        <taxon>Embryophyta</taxon>
        <taxon>Tracheophyta</taxon>
        <taxon>Spermatophyta</taxon>
        <taxon>Magnoliopsida</taxon>
        <taxon>eudicotyledons</taxon>
        <taxon>Gunneridae</taxon>
        <taxon>Pentapetalae</taxon>
        <taxon>asterids</taxon>
        <taxon>lamiids</taxon>
        <taxon>Solanales</taxon>
        <taxon>Solanaceae</taxon>
        <taxon>Solanoideae</taxon>
        <taxon>Hyoscyameae</taxon>
        <taxon>Anisodus</taxon>
    </lineage>
</organism>
<evidence type="ECO:0000259" key="5">
    <source>
        <dbReference type="PROSITE" id="PS50011"/>
    </source>
</evidence>
<dbReference type="Pfam" id="PF00225">
    <property type="entry name" value="Kinesin"/>
    <property type="match status" value="1"/>
</dbReference>
<protein>
    <submittedName>
        <fullName evidence="7">Uncharacterized protein</fullName>
    </submittedName>
</protein>
<dbReference type="Gene3D" id="3.40.850.10">
    <property type="entry name" value="Kinesin motor domain"/>
    <property type="match status" value="1"/>
</dbReference>
<accession>A0AAE1QPH8</accession>
<dbReference type="PROSITE" id="PS50011">
    <property type="entry name" value="PROTEIN_KINASE_DOM"/>
    <property type="match status" value="1"/>
</dbReference>